<dbReference type="PANTHER" id="PTHR39173">
    <property type="entry name" value="ACETYLTRANSFERASE"/>
    <property type="match status" value="1"/>
</dbReference>
<dbReference type="InterPro" id="IPR000182">
    <property type="entry name" value="GNAT_dom"/>
</dbReference>
<dbReference type="AlphaFoldDB" id="A0A084JE44"/>
<dbReference type="eggNOG" id="COG3981">
    <property type="taxonomic scope" value="Bacteria"/>
</dbReference>
<accession>A0A084JE44</accession>
<gene>
    <name evidence="2" type="ORF">IO99_06510</name>
</gene>
<sequence length="173" mass="20086">MKIEIKQLSLNCCSEEYEMLQNIKNNENGFSNPVYEESYEEYLLWLQKEDDYSKGNNLPDGWIPETTYFLYINDKPVGIGRIRHSSSKYLESIGVGNLGYAISKLYRGKGYGNILLKELLKKCISFGYDDIKLFPYKNKIPTIKVMLKNGGQIIDYFDDEKYVITIQLNMLGE</sequence>
<comment type="caution">
    <text evidence="2">The sequence shown here is derived from an EMBL/GenBank/DDBJ whole genome shotgun (WGS) entry which is preliminary data.</text>
</comment>
<dbReference type="CDD" id="cd04301">
    <property type="entry name" value="NAT_SF"/>
    <property type="match status" value="1"/>
</dbReference>
<evidence type="ECO:0000313" key="2">
    <source>
        <dbReference type="EMBL" id="KEZ87228.1"/>
    </source>
</evidence>
<dbReference type="PANTHER" id="PTHR39173:SF1">
    <property type="entry name" value="ACETYLTRANSFERASE"/>
    <property type="match status" value="1"/>
</dbReference>
<dbReference type="PROSITE" id="PS51186">
    <property type="entry name" value="GNAT"/>
    <property type="match status" value="1"/>
</dbReference>
<dbReference type="Gene3D" id="3.40.630.30">
    <property type="match status" value="1"/>
</dbReference>
<name>A0A084JE44_9CLOT</name>
<dbReference type="Pfam" id="PF00583">
    <property type="entry name" value="Acetyltransf_1"/>
    <property type="match status" value="1"/>
</dbReference>
<evidence type="ECO:0000313" key="3">
    <source>
        <dbReference type="Proteomes" id="UP000028542"/>
    </source>
</evidence>
<dbReference type="Proteomes" id="UP000028542">
    <property type="component" value="Unassembled WGS sequence"/>
</dbReference>
<dbReference type="RefSeq" id="WP_035131453.1">
    <property type="nucleotide sequence ID" value="NZ_JPMD01000014.1"/>
</dbReference>
<dbReference type="EMBL" id="JPMD01000014">
    <property type="protein sequence ID" value="KEZ87228.1"/>
    <property type="molecule type" value="Genomic_DNA"/>
</dbReference>
<reference evidence="2 3" key="1">
    <citation type="submission" date="2014-07" db="EMBL/GenBank/DDBJ databases">
        <title>Draft genome of Clostridium sulfidigenes 113A isolated from sediments associated with methane hydrate from Krishna Godavari basin.</title>
        <authorList>
            <person name="Honkalas V.S."/>
            <person name="Dabir A.P."/>
            <person name="Arora P."/>
            <person name="Dhakephalkar P.K."/>
        </authorList>
    </citation>
    <scope>NUCLEOTIDE SEQUENCE [LARGE SCALE GENOMIC DNA]</scope>
    <source>
        <strain evidence="2 3">113A</strain>
    </source>
</reference>
<dbReference type="SUPFAM" id="SSF55729">
    <property type="entry name" value="Acyl-CoA N-acyltransferases (Nat)"/>
    <property type="match status" value="1"/>
</dbReference>
<dbReference type="GO" id="GO:0016747">
    <property type="term" value="F:acyltransferase activity, transferring groups other than amino-acyl groups"/>
    <property type="evidence" value="ECO:0007669"/>
    <property type="project" value="InterPro"/>
</dbReference>
<evidence type="ECO:0000259" key="1">
    <source>
        <dbReference type="PROSITE" id="PS51186"/>
    </source>
</evidence>
<feature type="domain" description="N-acetyltransferase" evidence="1">
    <location>
        <begin position="3"/>
        <end position="169"/>
    </location>
</feature>
<dbReference type="InterPro" id="IPR016181">
    <property type="entry name" value="Acyl_CoA_acyltransferase"/>
</dbReference>
<proteinExistence type="predicted"/>
<protein>
    <recommendedName>
        <fullName evidence="1">N-acetyltransferase domain-containing protein</fullName>
    </recommendedName>
</protein>
<dbReference type="STRING" id="318464.IO99_06510"/>
<keyword evidence="3" id="KW-1185">Reference proteome</keyword>
<organism evidence="2 3">
    <name type="scientific">Clostridium sulfidigenes</name>
    <dbReference type="NCBI Taxonomy" id="318464"/>
    <lineage>
        <taxon>Bacteria</taxon>
        <taxon>Bacillati</taxon>
        <taxon>Bacillota</taxon>
        <taxon>Clostridia</taxon>
        <taxon>Eubacteriales</taxon>
        <taxon>Clostridiaceae</taxon>
        <taxon>Clostridium</taxon>
    </lineage>
</organism>